<accession>A0A6I4UGD2</accession>
<gene>
    <name evidence="2" type="ORF">GRI55_14175</name>
    <name evidence="1" type="ORF">QOZ97_002906</name>
</gene>
<protein>
    <submittedName>
        <fullName evidence="2">Uncharacterized protein</fullName>
    </submittedName>
</protein>
<reference evidence="1 4" key="2">
    <citation type="submission" date="2023-07" db="EMBL/GenBank/DDBJ databases">
        <title>Genomic Encyclopedia of Type Strains, Phase IV (KMG-IV): sequencing the most valuable type-strain genomes for metagenomic binning, comparative biology and taxonomic classification.</title>
        <authorList>
            <person name="Goeker M."/>
        </authorList>
    </citation>
    <scope>NUCLEOTIDE SEQUENCE [LARGE SCALE GENOMIC DNA]</scope>
    <source>
        <strain evidence="1 4">DSM 14432</strain>
    </source>
</reference>
<sequence length="86" mass="9543">MHTTFAVSVFVSALVQVYSNEHLWSVHFDGAASALAPVQANWTPPFSAEQYWLGAVIGADYRRAASHDPSADNYIEQFRPMDALRS</sequence>
<dbReference type="EMBL" id="WTYG01000008">
    <property type="protein sequence ID" value="MXP36894.1"/>
    <property type="molecule type" value="Genomic_DNA"/>
</dbReference>
<dbReference type="EMBL" id="JAUSWK010000007">
    <property type="protein sequence ID" value="MDQ0567350.1"/>
    <property type="molecule type" value="Genomic_DNA"/>
</dbReference>
<evidence type="ECO:0000313" key="3">
    <source>
        <dbReference type="Proteomes" id="UP000439914"/>
    </source>
</evidence>
<dbReference type="GeneID" id="93687713"/>
<keyword evidence="4" id="KW-1185">Reference proteome</keyword>
<dbReference type="AlphaFoldDB" id="A0A6I4UGD2"/>
<evidence type="ECO:0000313" key="4">
    <source>
        <dbReference type="Proteomes" id="UP001238601"/>
    </source>
</evidence>
<comment type="caution">
    <text evidence="2">The sequence shown here is derived from an EMBL/GenBank/DDBJ whole genome shotgun (WGS) entry which is preliminary data.</text>
</comment>
<dbReference type="Proteomes" id="UP000439914">
    <property type="component" value="Unassembled WGS sequence"/>
</dbReference>
<evidence type="ECO:0000313" key="1">
    <source>
        <dbReference type="EMBL" id="MDQ0567350.1"/>
    </source>
</evidence>
<dbReference type="Proteomes" id="UP001238601">
    <property type="component" value="Unassembled WGS sequence"/>
</dbReference>
<name>A0A6I4UGD2_9SPHN</name>
<organism evidence="2 3">
    <name type="scientific">Qipengyuania citrea</name>
    <dbReference type="NCBI Taxonomy" id="225971"/>
    <lineage>
        <taxon>Bacteria</taxon>
        <taxon>Pseudomonadati</taxon>
        <taxon>Pseudomonadota</taxon>
        <taxon>Alphaproteobacteria</taxon>
        <taxon>Sphingomonadales</taxon>
        <taxon>Erythrobacteraceae</taxon>
        <taxon>Qipengyuania</taxon>
    </lineage>
</organism>
<dbReference type="RefSeq" id="WP_160767586.1">
    <property type="nucleotide sequence ID" value="NZ_JAUSWK010000007.1"/>
</dbReference>
<evidence type="ECO:0000313" key="2">
    <source>
        <dbReference type="EMBL" id="MXP36894.1"/>
    </source>
</evidence>
<proteinExistence type="predicted"/>
<reference evidence="2 3" key="1">
    <citation type="submission" date="2019-12" db="EMBL/GenBank/DDBJ databases">
        <title>Genomic-based taxomic classification of the family Erythrobacteraceae.</title>
        <authorList>
            <person name="Xu L."/>
        </authorList>
    </citation>
    <scope>NUCLEOTIDE SEQUENCE [LARGE SCALE GENOMIC DNA]</scope>
    <source>
        <strain evidence="2 3">CGMCC 1.8703</strain>
    </source>
</reference>